<name>A0A843S3A6_9BURK</name>
<evidence type="ECO:0000313" key="3">
    <source>
        <dbReference type="EMBL" id="MQA18755.1"/>
    </source>
</evidence>
<proteinExistence type="predicted"/>
<dbReference type="PANTHER" id="PTHR43737">
    <property type="entry name" value="BLL7424 PROTEIN"/>
    <property type="match status" value="1"/>
</dbReference>
<feature type="signal peptide" evidence="2">
    <location>
        <begin position="1"/>
        <end position="22"/>
    </location>
</feature>
<dbReference type="Pfam" id="PF08811">
    <property type="entry name" value="DUF1800"/>
    <property type="match status" value="1"/>
</dbReference>
<protein>
    <submittedName>
        <fullName evidence="3">DUF1800 family protein</fullName>
    </submittedName>
</protein>
<accession>A0A843S3A6</accession>
<dbReference type="PROSITE" id="PS51257">
    <property type="entry name" value="PROKAR_LIPOPROTEIN"/>
    <property type="match status" value="1"/>
</dbReference>
<dbReference type="RefSeq" id="WP_152801982.1">
    <property type="nucleotide sequence ID" value="NZ_WHUF01000001.1"/>
</dbReference>
<dbReference type="Proteomes" id="UP000444318">
    <property type="component" value="Unassembled WGS sequence"/>
</dbReference>
<feature type="compositionally biased region" description="Low complexity" evidence="1">
    <location>
        <begin position="70"/>
        <end position="81"/>
    </location>
</feature>
<keyword evidence="2" id="KW-0732">Signal</keyword>
<feature type="chain" id="PRO_5033004126" evidence="2">
    <location>
        <begin position="23"/>
        <end position="599"/>
    </location>
</feature>
<feature type="compositionally biased region" description="Polar residues" evidence="1">
    <location>
        <begin position="53"/>
        <end position="69"/>
    </location>
</feature>
<keyword evidence="4" id="KW-1185">Reference proteome</keyword>
<evidence type="ECO:0000313" key="4">
    <source>
        <dbReference type="Proteomes" id="UP000444318"/>
    </source>
</evidence>
<dbReference type="InterPro" id="IPR014917">
    <property type="entry name" value="DUF1800"/>
</dbReference>
<evidence type="ECO:0000256" key="1">
    <source>
        <dbReference type="SAM" id="MobiDB-lite"/>
    </source>
</evidence>
<organism evidence="3 4">
    <name type="scientific">Rugamonas rivuli</name>
    <dbReference type="NCBI Taxonomy" id="2743358"/>
    <lineage>
        <taxon>Bacteria</taxon>
        <taxon>Pseudomonadati</taxon>
        <taxon>Pseudomonadota</taxon>
        <taxon>Betaproteobacteria</taxon>
        <taxon>Burkholderiales</taxon>
        <taxon>Oxalobacteraceae</taxon>
        <taxon>Telluria group</taxon>
        <taxon>Rugamonas</taxon>
    </lineage>
</organism>
<dbReference type="AlphaFoldDB" id="A0A843S3A6"/>
<evidence type="ECO:0000256" key="2">
    <source>
        <dbReference type="SAM" id="SignalP"/>
    </source>
</evidence>
<reference evidence="3 4" key="1">
    <citation type="submission" date="2019-10" db="EMBL/GenBank/DDBJ databases">
        <title>Two novel species isolated from a subtropical stream in China.</title>
        <authorList>
            <person name="Lu H."/>
        </authorList>
    </citation>
    <scope>NUCLEOTIDE SEQUENCE [LARGE SCALE GENOMIC DNA]</scope>
    <source>
        <strain evidence="3 4">FT103W</strain>
    </source>
</reference>
<feature type="region of interest" description="Disordered" evidence="1">
    <location>
        <begin position="36"/>
        <end position="81"/>
    </location>
</feature>
<dbReference type="PANTHER" id="PTHR43737:SF1">
    <property type="entry name" value="DUF1501 DOMAIN-CONTAINING PROTEIN"/>
    <property type="match status" value="1"/>
</dbReference>
<gene>
    <name evidence="3" type="ORF">GEV01_04425</name>
</gene>
<comment type="caution">
    <text evidence="3">The sequence shown here is derived from an EMBL/GenBank/DDBJ whole genome shotgun (WGS) entry which is preliminary data.</text>
</comment>
<sequence length="599" mass="63793">MKFATLKTISGLILALAISACGGGGPGADASANRTAAGITSSGGSSGISSGGNRPTTGPNAPLTPSQPDTAPTPSTPVPATLTPAAASHFLAQATFGPTPAGIAALTTSSKAAWIADQFRKPQTSHRNTVQSVAAQLPPGILSENQVFESFWRQAAIGDDQLRQRVTFALSQIFVISMADPNLVSRPAGVASYYDTLGQNAFGNFRNLLQAVALHPMMGIYLSHMRNQKESGNRVPDENFAREVMQLMSIGLYELNPDGSLKQQNGRPVETYTHDDVAGMAKVFTGWSWAGPDKAPNRFNGNLADPNRDWTPMQNYPAYHSTSAKSFLGTTIGAGGTGETDMKAALDTLFQHPNVGPFIGRQLIQRLVSSNPSPAYVSRVAAAFADNGSGVRGDMQAVIRAVLLDPEAADTGSAKKLREPVLRMANWMRAFNAKSASGRFQIHITDDPLYALAQSPLRAPSVFNFFRPSYTPPNTSLSTRGLVAPEMQITGEPSVTGYLNFIQYLIPYGAGSARDVQPDYSAELALTGQPAQLVDRINLLLLNGGMTSTLRNQIISAVNSVNIPPPSAAFPTRTDDARRNRVYLAIVLAMASPEYLAQR</sequence>
<dbReference type="EMBL" id="WHUF01000001">
    <property type="protein sequence ID" value="MQA18755.1"/>
    <property type="molecule type" value="Genomic_DNA"/>
</dbReference>